<proteinExistence type="predicted"/>
<dbReference type="EMBL" id="HACA01032035">
    <property type="protein sequence ID" value="CDW49396.1"/>
    <property type="molecule type" value="Transcribed_RNA"/>
</dbReference>
<accession>A0A0K2VHI3</accession>
<feature type="non-terminal residue" evidence="1">
    <location>
        <position position="1"/>
    </location>
</feature>
<evidence type="ECO:0000313" key="1">
    <source>
        <dbReference type="EMBL" id="CDW49396.1"/>
    </source>
</evidence>
<reference evidence="1" key="1">
    <citation type="submission" date="2014-05" db="EMBL/GenBank/DDBJ databases">
        <authorList>
            <person name="Chronopoulou M."/>
        </authorList>
    </citation>
    <scope>NUCLEOTIDE SEQUENCE</scope>
    <source>
        <tissue evidence="1">Whole organism</tissue>
    </source>
</reference>
<name>A0A0K2VHI3_LEPSM</name>
<dbReference type="AlphaFoldDB" id="A0A0K2VHI3"/>
<organism evidence="1">
    <name type="scientific">Lepeophtheirus salmonis</name>
    <name type="common">Salmon louse</name>
    <name type="synonym">Caligus salmonis</name>
    <dbReference type="NCBI Taxonomy" id="72036"/>
    <lineage>
        <taxon>Eukaryota</taxon>
        <taxon>Metazoa</taxon>
        <taxon>Ecdysozoa</taxon>
        <taxon>Arthropoda</taxon>
        <taxon>Crustacea</taxon>
        <taxon>Multicrustacea</taxon>
        <taxon>Hexanauplia</taxon>
        <taxon>Copepoda</taxon>
        <taxon>Siphonostomatoida</taxon>
        <taxon>Caligidae</taxon>
        <taxon>Lepeophtheirus</taxon>
    </lineage>
</organism>
<protein>
    <submittedName>
        <fullName evidence="1">Uncharacterized protein</fullName>
    </submittedName>
</protein>
<sequence>GDKDDKDRQKKCCRGDKDAKLTQDGLQEHCCDRASKDIDTPSSRYLNLGDFFVCVYFLQSKINKGPHNTIKSLIDSFLLECKNLG</sequence>